<organism evidence="1 2">
    <name type="scientific">Ambrosiozyma monospora</name>
    <name type="common">Yeast</name>
    <name type="synonym">Endomycopsis monosporus</name>
    <dbReference type="NCBI Taxonomy" id="43982"/>
    <lineage>
        <taxon>Eukaryota</taxon>
        <taxon>Fungi</taxon>
        <taxon>Dikarya</taxon>
        <taxon>Ascomycota</taxon>
        <taxon>Saccharomycotina</taxon>
        <taxon>Pichiomycetes</taxon>
        <taxon>Pichiales</taxon>
        <taxon>Pichiaceae</taxon>
        <taxon>Ambrosiozyma</taxon>
    </lineage>
</organism>
<evidence type="ECO:0000313" key="2">
    <source>
        <dbReference type="Proteomes" id="UP001165064"/>
    </source>
</evidence>
<dbReference type="Proteomes" id="UP001165064">
    <property type="component" value="Unassembled WGS sequence"/>
</dbReference>
<evidence type="ECO:0000313" key="1">
    <source>
        <dbReference type="EMBL" id="GME84131.1"/>
    </source>
</evidence>
<comment type="caution">
    <text evidence="1">The sequence shown here is derived from an EMBL/GenBank/DDBJ whole genome shotgun (WGS) entry which is preliminary data.</text>
</comment>
<dbReference type="EMBL" id="BSXS01005284">
    <property type="protein sequence ID" value="GME84131.1"/>
    <property type="molecule type" value="Genomic_DNA"/>
</dbReference>
<accession>A0ACB5TA53</accession>
<name>A0ACB5TA53_AMBMO</name>
<sequence>MMSAEHRHTTTTQNEPSFGQSDGNLTASQRTVLSNYINRYHSSRNTQKLQKQGTKLDFQFAKQLDKLSDSQRQCFKNSPQLPITAQHPLHQHQAGTGSQFSINGFISADSKTRKQWIANKTIPYQTTSPSSSSLSADDKDTYFFKSHICQTHPNITARELAAKLKTCREKLLILHYEKREERVSQGGESKEDVERFMQLEMDVEWPEVYVWQREYSERELDGLRWGALGDC</sequence>
<keyword evidence="2" id="KW-1185">Reference proteome</keyword>
<proteinExistence type="predicted"/>
<gene>
    <name evidence="1" type="ORF">Amon02_000662700</name>
</gene>
<reference evidence="1" key="1">
    <citation type="submission" date="2023-04" db="EMBL/GenBank/DDBJ databases">
        <title>Ambrosiozyma monospora NBRC 10751.</title>
        <authorList>
            <person name="Ichikawa N."/>
            <person name="Sato H."/>
            <person name="Tonouchi N."/>
        </authorList>
    </citation>
    <scope>NUCLEOTIDE SEQUENCE</scope>
    <source>
        <strain evidence="1">NBRC 10751</strain>
    </source>
</reference>
<protein>
    <submittedName>
        <fullName evidence="1">Unnamed protein product</fullName>
    </submittedName>
</protein>